<accession>A0A3M7LXN9</accession>
<evidence type="ECO:0000256" key="1">
    <source>
        <dbReference type="SAM" id="MobiDB-lite"/>
    </source>
</evidence>
<evidence type="ECO:0000313" key="2">
    <source>
        <dbReference type="EMBL" id="RMZ66959.1"/>
    </source>
</evidence>
<reference evidence="2 3" key="1">
    <citation type="journal article" date="2014" name="PLoS ONE">
        <title>De novo Genome Assembly of the Fungal Plant Pathogen Pyrenophora semeniperda.</title>
        <authorList>
            <person name="Soliai M.M."/>
            <person name="Meyer S.E."/>
            <person name="Udall J.A."/>
            <person name="Elzinga D.E."/>
            <person name="Hermansen R.A."/>
            <person name="Bodily P.M."/>
            <person name="Hart A.A."/>
            <person name="Coleman C.E."/>
        </authorList>
    </citation>
    <scope>NUCLEOTIDE SEQUENCE [LARGE SCALE GENOMIC DNA]</scope>
    <source>
        <strain evidence="2 3">CCB06</strain>
        <tissue evidence="2">Mycelium</tissue>
    </source>
</reference>
<proteinExistence type="predicted"/>
<dbReference type="Proteomes" id="UP000265663">
    <property type="component" value="Unassembled WGS sequence"/>
</dbReference>
<dbReference type="EMBL" id="KE747809">
    <property type="protein sequence ID" value="RMZ66959.1"/>
    <property type="molecule type" value="Genomic_DNA"/>
</dbReference>
<feature type="compositionally biased region" description="Polar residues" evidence="1">
    <location>
        <begin position="14"/>
        <end position="23"/>
    </location>
</feature>
<dbReference type="AlphaFoldDB" id="A0A3M7LXN9"/>
<gene>
    <name evidence="2" type="ORF">GMOD_00002348</name>
</gene>
<evidence type="ECO:0000313" key="3">
    <source>
        <dbReference type="Proteomes" id="UP000265663"/>
    </source>
</evidence>
<feature type="region of interest" description="Disordered" evidence="1">
    <location>
        <begin position="14"/>
        <end position="44"/>
    </location>
</feature>
<name>A0A3M7LXN9_9PLEO</name>
<keyword evidence="3" id="KW-1185">Reference proteome</keyword>
<protein>
    <submittedName>
        <fullName evidence="2">Uncharacterized protein</fullName>
    </submittedName>
</protein>
<organism evidence="2 3">
    <name type="scientific">Pyrenophora seminiperda CCB06</name>
    <dbReference type="NCBI Taxonomy" id="1302712"/>
    <lineage>
        <taxon>Eukaryota</taxon>
        <taxon>Fungi</taxon>
        <taxon>Dikarya</taxon>
        <taxon>Ascomycota</taxon>
        <taxon>Pezizomycotina</taxon>
        <taxon>Dothideomycetes</taxon>
        <taxon>Pleosporomycetidae</taxon>
        <taxon>Pleosporales</taxon>
        <taxon>Pleosporineae</taxon>
        <taxon>Pleosporaceae</taxon>
        <taxon>Pyrenophora</taxon>
    </lineage>
</organism>
<sequence length="44" mass="4743">MSMPLSAVDWSSRIRNANRSYQRGTAARVGQGQKGGMSDGSKDK</sequence>